<dbReference type="AlphaFoldDB" id="A0AA38H6M0"/>
<evidence type="ECO:0000256" key="1">
    <source>
        <dbReference type="SAM" id="SignalP"/>
    </source>
</evidence>
<protein>
    <submittedName>
        <fullName evidence="2">Uncharacterized protein</fullName>
    </submittedName>
</protein>
<comment type="caution">
    <text evidence="2">The sequence shown here is derived from an EMBL/GenBank/DDBJ whole genome shotgun (WGS) entry which is preliminary data.</text>
</comment>
<accession>A0AA38H6M0</accession>
<name>A0AA38H6M0_9TREE</name>
<keyword evidence="1" id="KW-0732">Signal</keyword>
<dbReference type="GeneID" id="77726613"/>
<organism evidence="2 3">
    <name type="scientific">Dioszegia hungarica</name>
    <dbReference type="NCBI Taxonomy" id="4972"/>
    <lineage>
        <taxon>Eukaryota</taxon>
        <taxon>Fungi</taxon>
        <taxon>Dikarya</taxon>
        <taxon>Basidiomycota</taxon>
        <taxon>Agaricomycotina</taxon>
        <taxon>Tremellomycetes</taxon>
        <taxon>Tremellales</taxon>
        <taxon>Bulleribasidiaceae</taxon>
        <taxon>Dioszegia</taxon>
    </lineage>
</organism>
<feature type="signal peptide" evidence="1">
    <location>
        <begin position="1"/>
        <end position="23"/>
    </location>
</feature>
<reference evidence="2" key="1">
    <citation type="journal article" date="2022" name="G3 (Bethesda)">
        <title>High quality genome of the basidiomycete yeast Dioszegia hungarica PDD-24b-2 isolated from cloud water.</title>
        <authorList>
            <person name="Jarrige D."/>
            <person name="Haridas S."/>
            <person name="Bleykasten-Grosshans C."/>
            <person name="Joly M."/>
            <person name="Nadalig T."/>
            <person name="Sancelme M."/>
            <person name="Vuilleumier S."/>
            <person name="Grigoriev I.V."/>
            <person name="Amato P."/>
            <person name="Bringel F."/>
        </authorList>
    </citation>
    <scope>NUCLEOTIDE SEQUENCE</scope>
    <source>
        <strain evidence="2">PDD-24b-2</strain>
    </source>
</reference>
<dbReference type="EMBL" id="JAKWFO010000006">
    <property type="protein sequence ID" value="KAI9634656.1"/>
    <property type="molecule type" value="Genomic_DNA"/>
</dbReference>
<proteinExistence type="predicted"/>
<dbReference type="Proteomes" id="UP001164286">
    <property type="component" value="Unassembled WGS sequence"/>
</dbReference>
<gene>
    <name evidence="2" type="ORF">MKK02DRAFT_27827</name>
</gene>
<evidence type="ECO:0000313" key="2">
    <source>
        <dbReference type="EMBL" id="KAI9634656.1"/>
    </source>
</evidence>
<feature type="chain" id="PRO_5041221009" evidence="1">
    <location>
        <begin position="24"/>
        <end position="177"/>
    </location>
</feature>
<dbReference type="RefSeq" id="XP_052944433.1">
    <property type="nucleotide sequence ID" value="XM_053087408.1"/>
</dbReference>
<evidence type="ECO:0000313" key="3">
    <source>
        <dbReference type="Proteomes" id="UP001164286"/>
    </source>
</evidence>
<keyword evidence="3" id="KW-1185">Reference proteome</keyword>
<sequence length="177" mass="19302">MLSFVSCIIPLLLLGSASVLVESHIIGDVAISPQWLKNGPLLSFEIPEGPAGAKDGSYANVTLQYRAAGGDGKLWKLYRPFNINLENPGVEDFGNPSCRLERASEQMGANNIFMIKAAPSYLYPCHFEDKKERDAVWVVCSGNNKPATCIPWTSAETKAEMLLAVELPPPITKIPKL</sequence>